<evidence type="ECO:0000313" key="2">
    <source>
        <dbReference type="EMBL" id="MBS2550554.1"/>
    </source>
</evidence>
<dbReference type="InterPro" id="IPR029058">
    <property type="entry name" value="AB_hydrolase_fold"/>
</dbReference>
<dbReference type="GO" id="GO:0016787">
    <property type="term" value="F:hydrolase activity"/>
    <property type="evidence" value="ECO:0007669"/>
    <property type="project" value="UniProtKB-KW"/>
</dbReference>
<keyword evidence="3" id="KW-1185">Reference proteome</keyword>
<protein>
    <submittedName>
        <fullName evidence="2">Alpha/beta hydrolase</fullName>
    </submittedName>
</protein>
<feature type="domain" description="AB hydrolase-1" evidence="1">
    <location>
        <begin position="28"/>
        <end position="262"/>
    </location>
</feature>
<dbReference type="SUPFAM" id="SSF53474">
    <property type="entry name" value="alpha/beta-Hydrolases"/>
    <property type="match status" value="1"/>
</dbReference>
<accession>A0ABS5KWZ6</accession>
<proteinExistence type="predicted"/>
<sequence length="270" mass="28236">MTRQTAHIKSRDGATLAVDAVGEGPVVILVGGAFNDRGTVAGVAAELAPHFTVATYDRRGRGESTDPVREAGGGFDVQNEIDDLAAVIEHVGGRAHLFGHSSGGILVLEAALRGLPVDSVAVYESPFRADPDLPHPPADLLDRITALADRGDRDGAASLFLGEAIGLPAEIVSGMKHGPVWDFFLDKALTLPYDVAFARPSELVDRDRLATLRLPVLAVYGDQTPPGLVAGAKAVADSVPGARLVVLPGQDHSVLQHPEALAPTLVEFFG</sequence>
<dbReference type="InterPro" id="IPR000073">
    <property type="entry name" value="AB_hydrolase_1"/>
</dbReference>
<name>A0ABS5KWZ6_9ACTN</name>
<dbReference type="PANTHER" id="PTHR43433">
    <property type="entry name" value="HYDROLASE, ALPHA/BETA FOLD FAMILY PROTEIN"/>
    <property type="match status" value="1"/>
</dbReference>
<comment type="caution">
    <text evidence="2">The sequence shown here is derived from an EMBL/GenBank/DDBJ whole genome shotgun (WGS) entry which is preliminary data.</text>
</comment>
<evidence type="ECO:0000259" key="1">
    <source>
        <dbReference type="Pfam" id="PF12697"/>
    </source>
</evidence>
<dbReference type="InterPro" id="IPR050471">
    <property type="entry name" value="AB_hydrolase"/>
</dbReference>
<evidence type="ECO:0000313" key="3">
    <source>
        <dbReference type="Proteomes" id="UP000730482"/>
    </source>
</evidence>
<organism evidence="2 3">
    <name type="scientific">Catenulispora pinistramenti</name>
    <dbReference type="NCBI Taxonomy" id="2705254"/>
    <lineage>
        <taxon>Bacteria</taxon>
        <taxon>Bacillati</taxon>
        <taxon>Actinomycetota</taxon>
        <taxon>Actinomycetes</taxon>
        <taxon>Catenulisporales</taxon>
        <taxon>Catenulisporaceae</taxon>
        <taxon>Catenulispora</taxon>
    </lineage>
</organism>
<gene>
    <name evidence="2" type="ORF">KGQ19_27150</name>
</gene>
<dbReference type="EMBL" id="JAAFYZ010000106">
    <property type="protein sequence ID" value="MBS2550554.1"/>
    <property type="molecule type" value="Genomic_DNA"/>
</dbReference>
<dbReference type="Gene3D" id="3.40.50.1820">
    <property type="entry name" value="alpha/beta hydrolase"/>
    <property type="match status" value="1"/>
</dbReference>
<reference evidence="2 3" key="1">
    <citation type="submission" date="2020-02" db="EMBL/GenBank/DDBJ databases">
        <title>Acidophilic actinobacteria isolated from forest soil.</title>
        <authorList>
            <person name="Golinska P."/>
        </authorList>
    </citation>
    <scope>NUCLEOTIDE SEQUENCE [LARGE SCALE GENOMIC DNA]</scope>
    <source>
        <strain evidence="2 3">NL8</strain>
    </source>
</reference>
<keyword evidence="2" id="KW-0378">Hydrolase</keyword>
<dbReference type="RefSeq" id="WP_212013580.1">
    <property type="nucleotide sequence ID" value="NZ_JAAFYZ010000106.1"/>
</dbReference>
<dbReference type="Pfam" id="PF12697">
    <property type="entry name" value="Abhydrolase_6"/>
    <property type="match status" value="1"/>
</dbReference>
<dbReference type="PANTHER" id="PTHR43433:SF5">
    <property type="entry name" value="AB HYDROLASE-1 DOMAIN-CONTAINING PROTEIN"/>
    <property type="match status" value="1"/>
</dbReference>
<dbReference type="Proteomes" id="UP000730482">
    <property type="component" value="Unassembled WGS sequence"/>
</dbReference>